<name>A0A0N5CMY1_THECL</name>
<evidence type="ECO:0000256" key="1">
    <source>
        <dbReference type="SAM" id="MobiDB-lite"/>
    </source>
</evidence>
<feature type="chain" id="PRO_5043126242" evidence="2">
    <location>
        <begin position="22"/>
        <end position="268"/>
    </location>
</feature>
<accession>A0A0N5CMY1</accession>
<protein>
    <submittedName>
        <fullName evidence="5">LIM zinc-binding domain-containing protein</fullName>
    </submittedName>
</protein>
<dbReference type="WBParaSite" id="TCLT_0000152201-mRNA-1">
    <property type="protein sequence ID" value="TCLT_0000152201-mRNA-1"/>
    <property type="gene ID" value="TCLT_0000152201"/>
</dbReference>
<dbReference type="OrthoDB" id="125004at2759"/>
<dbReference type="EMBL" id="UYYF01000202">
    <property type="protein sequence ID" value="VDM97012.1"/>
    <property type="molecule type" value="Genomic_DNA"/>
</dbReference>
<gene>
    <name evidence="3" type="ORF">TCLT_LOCUS1523</name>
</gene>
<organism evidence="5">
    <name type="scientific">Thelazia callipaeda</name>
    <name type="common">Oriental eyeworm</name>
    <name type="synonym">Parasitic nematode</name>
    <dbReference type="NCBI Taxonomy" id="103827"/>
    <lineage>
        <taxon>Eukaryota</taxon>
        <taxon>Metazoa</taxon>
        <taxon>Ecdysozoa</taxon>
        <taxon>Nematoda</taxon>
        <taxon>Chromadorea</taxon>
        <taxon>Rhabditida</taxon>
        <taxon>Spirurina</taxon>
        <taxon>Spiruromorpha</taxon>
        <taxon>Thelazioidea</taxon>
        <taxon>Thelaziidae</taxon>
        <taxon>Thelazia</taxon>
    </lineage>
</organism>
<keyword evidence="2" id="KW-0732">Signal</keyword>
<proteinExistence type="predicted"/>
<keyword evidence="4" id="KW-1185">Reference proteome</keyword>
<feature type="region of interest" description="Disordered" evidence="1">
    <location>
        <begin position="120"/>
        <end position="144"/>
    </location>
</feature>
<dbReference type="AlphaFoldDB" id="A0A0N5CMY1"/>
<evidence type="ECO:0000313" key="5">
    <source>
        <dbReference type="WBParaSite" id="TCLT_0000152201-mRNA-1"/>
    </source>
</evidence>
<evidence type="ECO:0000256" key="2">
    <source>
        <dbReference type="SAM" id="SignalP"/>
    </source>
</evidence>
<evidence type="ECO:0000313" key="3">
    <source>
        <dbReference type="EMBL" id="VDM97012.1"/>
    </source>
</evidence>
<feature type="signal peptide" evidence="2">
    <location>
        <begin position="1"/>
        <end position="21"/>
    </location>
</feature>
<dbReference type="Proteomes" id="UP000276776">
    <property type="component" value="Unassembled WGS sequence"/>
</dbReference>
<evidence type="ECO:0000313" key="4">
    <source>
        <dbReference type="Proteomes" id="UP000276776"/>
    </source>
</evidence>
<reference evidence="5" key="1">
    <citation type="submission" date="2017-02" db="UniProtKB">
        <authorList>
            <consortium name="WormBaseParasite"/>
        </authorList>
    </citation>
    <scope>IDENTIFICATION</scope>
</reference>
<sequence length="268" mass="30154">MWLASLLPLLISILCYYEGCCDLLGSKLASLLLHCGAFPRHDLEHHQNPGENLGIARTQLQSRYQSKEYARCSSNSSDDISSSGNSDNNNNTNTSLINYSNNCINESYLGLWSRPNGQQIAVSSSASSERTSDDNLNSKMYDQHPPITDNYSMVIATSIDVEADFEVRFEKLSKRFPKDWLQSSSRTGQRFYIEKGFVRHSTNPFSSKTENADYSYIISLRGSEGSRRQQQGHRLCIGCLQEIRDPYVLRVDPDLEFHAGCLKVLSGT</sequence>
<reference evidence="3 4" key="2">
    <citation type="submission" date="2018-11" db="EMBL/GenBank/DDBJ databases">
        <authorList>
            <consortium name="Pathogen Informatics"/>
        </authorList>
    </citation>
    <scope>NUCLEOTIDE SEQUENCE [LARGE SCALE GENOMIC DNA]</scope>
</reference>